<sequence length="72" mass="7982">MTADEPLYAVSRTQATDEELAAVFAVLQARASTDTLKAGTDRPLAGGWKSYYRTVRQSTSPGREAWRTSIRF</sequence>
<dbReference type="InterPro" id="IPR032716">
    <property type="entry name" value="ACC_epsilon"/>
</dbReference>
<dbReference type="GO" id="GO:0004658">
    <property type="term" value="F:propionyl-CoA carboxylase activity"/>
    <property type="evidence" value="ECO:0007669"/>
    <property type="project" value="InterPro"/>
</dbReference>
<accession>A0A3M0GY03</accession>
<keyword evidence="2" id="KW-1185">Reference proteome</keyword>
<dbReference type="Pfam" id="PF13822">
    <property type="entry name" value="ACC_epsilon"/>
    <property type="match status" value="1"/>
</dbReference>
<evidence type="ECO:0000313" key="1">
    <source>
        <dbReference type="EMBL" id="RMB62266.1"/>
    </source>
</evidence>
<dbReference type="OrthoDB" id="3731319at2"/>
<gene>
    <name evidence="1" type="ORF">EAX62_06830</name>
</gene>
<reference evidence="1 2" key="1">
    <citation type="submission" date="2018-10" db="EMBL/GenBank/DDBJ databases">
        <title>Tessaracoccus antarcticuss sp. nov., isolated from sediment.</title>
        <authorList>
            <person name="Zhou L.Y."/>
            <person name="Du Z.J."/>
        </authorList>
    </citation>
    <scope>NUCLEOTIDE SEQUENCE [LARGE SCALE GENOMIC DNA]</scope>
    <source>
        <strain evidence="1 2">JDX10</strain>
    </source>
</reference>
<name>A0A3M0GY03_9ACTN</name>
<proteinExistence type="predicted"/>
<dbReference type="AlphaFoldDB" id="A0A3M0GY03"/>
<dbReference type="EMBL" id="REFW01000001">
    <property type="protein sequence ID" value="RMB62266.1"/>
    <property type="molecule type" value="Genomic_DNA"/>
</dbReference>
<comment type="caution">
    <text evidence="1">The sequence shown here is derived from an EMBL/GenBank/DDBJ whole genome shotgun (WGS) entry which is preliminary data.</text>
</comment>
<dbReference type="Proteomes" id="UP000275256">
    <property type="component" value="Unassembled WGS sequence"/>
</dbReference>
<protein>
    <submittedName>
        <fullName evidence="1">Acyl-CoA carboxylase subunit epsilon</fullName>
    </submittedName>
</protein>
<evidence type="ECO:0000313" key="2">
    <source>
        <dbReference type="Proteomes" id="UP000275256"/>
    </source>
</evidence>
<organism evidence="1 2">
    <name type="scientific">Tessaracoccus antarcticus</name>
    <dbReference type="NCBI Taxonomy" id="2479848"/>
    <lineage>
        <taxon>Bacteria</taxon>
        <taxon>Bacillati</taxon>
        <taxon>Actinomycetota</taxon>
        <taxon>Actinomycetes</taxon>
        <taxon>Propionibacteriales</taxon>
        <taxon>Propionibacteriaceae</taxon>
        <taxon>Tessaracoccus</taxon>
    </lineage>
</organism>
<dbReference type="GO" id="GO:0003989">
    <property type="term" value="F:acetyl-CoA carboxylase activity"/>
    <property type="evidence" value="ECO:0007669"/>
    <property type="project" value="InterPro"/>
</dbReference>
<dbReference type="RefSeq" id="WP_121900816.1">
    <property type="nucleotide sequence ID" value="NZ_REFW01000001.1"/>
</dbReference>